<dbReference type="Pfam" id="PF11954">
    <property type="entry name" value="DUF3471"/>
    <property type="match status" value="1"/>
</dbReference>
<dbReference type="Proteomes" id="UP001589834">
    <property type="component" value="Unassembled WGS sequence"/>
</dbReference>
<dbReference type="EC" id="3.-.-.-" evidence="4"/>
<keyword evidence="5" id="KW-1185">Reference proteome</keyword>
<evidence type="ECO:0000313" key="5">
    <source>
        <dbReference type="Proteomes" id="UP001589834"/>
    </source>
</evidence>
<dbReference type="InterPro" id="IPR021860">
    <property type="entry name" value="Peptidase_S12_Pab87-rel_C"/>
</dbReference>
<feature type="domain" description="Beta-lactamase-related" evidence="2">
    <location>
        <begin position="49"/>
        <end position="381"/>
    </location>
</feature>
<feature type="domain" description="Peptidase S12 Pab87-related C-terminal" evidence="3">
    <location>
        <begin position="432"/>
        <end position="493"/>
    </location>
</feature>
<feature type="chain" id="PRO_5046398049" evidence="1">
    <location>
        <begin position="28"/>
        <end position="534"/>
    </location>
</feature>
<keyword evidence="4" id="KW-0378">Hydrolase</keyword>
<dbReference type="Pfam" id="PF00144">
    <property type="entry name" value="Beta-lactamase"/>
    <property type="match status" value="1"/>
</dbReference>
<evidence type="ECO:0000259" key="3">
    <source>
        <dbReference type="Pfam" id="PF11954"/>
    </source>
</evidence>
<dbReference type="Gene3D" id="3.40.710.10">
    <property type="entry name" value="DD-peptidase/beta-lactamase superfamily"/>
    <property type="match status" value="1"/>
</dbReference>
<accession>A0ABV6PX92</accession>
<dbReference type="InterPro" id="IPR001466">
    <property type="entry name" value="Beta-lactam-related"/>
</dbReference>
<dbReference type="PANTHER" id="PTHR46825:SF15">
    <property type="entry name" value="BETA-LACTAMASE-RELATED DOMAIN-CONTAINING PROTEIN"/>
    <property type="match status" value="1"/>
</dbReference>
<dbReference type="EMBL" id="JBHLTN010000044">
    <property type="protein sequence ID" value="MFC0594454.1"/>
    <property type="molecule type" value="Genomic_DNA"/>
</dbReference>
<dbReference type="InterPro" id="IPR050491">
    <property type="entry name" value="AmpC-like"/>
</dbReference>
<dbReference type="PANTHER" id="PTHR46825">
    <property type="entry name" value="D-ALANYL-D-ALANINE-CARBOXYPEPTIDASE/ENDOPEPTIDASE AMPH"/>
    <property type="match status" value="1"/>
</dbReference>
<evidence type="ECO:0000313" key="4">
    <source>
        <dbReference type="EMBL" id="MFC0594454.1"/>
    </source>
</evidence>
<sequence length="534" mass="56141">MTLPPRIATLRTGLGAACLAVALSACGGDGDMSPAPNADTVKQSTVLLDTLVPQWLARTGVPGAAVSVVFEGKTVYAKGFGLRRVDEAAPVDADTVFQIASVSKPVGATVMAVHMPGADGAAGTPAIDWNTPIQRLLPDFRLAYPDPADNARLTLGELYAHRSGLPDHAGDVLEDMGYTRADILQRLRWVALKPYGSYDYTNFGLTAAAQAMAQAQGTDWATLSEQALYRPLGMAHTSSRFADFAAQANRAWGHVQDGVSYTSYGAQPGHYIVQQPPRQPDAQSPAGGVSSSVADMAQWMKLVLAQGQWQGRQLASGAALQAAMTARPGGKYGYGFNVGPDPMGHTSVSHSGAFVMGAATSFILWPQAQLGITVLTNAQPRGLAEAIALVFGERAWGDVAPDAPVGEHWLLAMQDMMHNLYQAQGRLAGQAPPAQPAPPQALAAYAGAYGNAYFGTAQIALNAAGDGLDLLIGPAAVRYALRHWDGDTFVFKPRGESAAPGSVSAVDFTPGQMQIELYSEDILHGRFTRLNAGS</sequence>
<dbReference type="PROSITE" id="PS51257">
    <property type="entry name" value="PROKAR_LIPOPROTEIN"/>
    <property type="match status" value="1"/>
</dbReference>
<protein>
    <submittedName>
        <fullName evidence="4">Serine hydrolase domain-containing protein</fullName>
        <ecNumber evidence="4">3.-.-.-</ecNumber>
    </submittedName>
</protein>
<name>A0ABV6PX92_9BURK</name>
<evidence type="ECO:0000256" key="1">
    <source>
        <dbReference type="SAM" id="SignalP"/>
    </source>
</evidence>
<dbReference type="Gene3D" id="2.40.128.600">
    <property type="match status" value="1"/>
</dbReference>
<gene>
    <name evidence="4" type="ORF">ACFFGG_18035</name>
</gene>
<comment type="caution">
    <text evidence="4">The sequence shown here is derived from an EMBL/GenBank/DDBJ whole genome shotgun (WGS) entry which is preliminary data.</text>
</comment>
<organism evidence="4 5">
    <name type="scientific">Ottowia pentelensis</name>
    <dbReference type="NCBI Taxonomy" id="511108"/>
    <lineage>
        <taxon>Bacteria</taxon>
        <taxon>Pseudomonadati</taxon>
        <taxon>Pseudomonadota</taxon>
        <taxon>Betaproteobacteria</taxon>
        <taxon>Burkholderiales</taxon>
        <taxon>Comamonadaceae</taxon>
        <taxon>Ottowia</taxon>
    </lineage>
</organism>
<reference evidence="4 5" key="1">
    <citation type="submission" date="2024-09" db="EMBL/GenBank/DDBJ databases">
        <authorList>
            <person name="Sun Q."/>
            <person name="Mori K."/>
        </authorList>
    </citation>
    <scope>NUCLEOTIDE SEQUENCE [LARGE SCALE GENOMIC DNA]</scope>
    <source>
        <strain evidence="4 5">NCAIM B.02336</strain>
    </source>
</reference>
<evidence type="ECO:0000259" key="2">
    <source>
        <dbReference type="Pfam" id="PF00144"/>
    </source>
</evidence>
<proteinExistence type="predicted"/>
<dbReference type="InterPro" id="IPR012338">
    <property type="entry name" value="Beta-lactam/transpept-like"/>
</dbReference>
<dbReference type="RefSeq" id="WP_377485183.1">
    <property type="nucleotide sequence ID" value="NZ_JBHLTN010000044.1"/>
</dbReference>
<feature type="signal peptide" evidence="1">
    <location>
        <begin position="1"/>
        <end position="27"/>
    </location>
</feature>
<dbReference type="GO" id="GO:0016787">
    <property type="term" value="F:hydrolase activity"/>
    <property type="evidence" value="ECO:0007669"/>
    <property type="project" value="UniProtKB-KW"/>
</dbReference>
<keyword evidence="1" id="KW-0732">Signal</keyword>
<dbReference type="SUPFAM" id="SSF56601">
    <property type="entry name" value="beta-lactamase/transpeptidase-like"/>
    <property type="match status" value="1"/>
</dbReference>